<gene>
    <name evidence="2" type="ORF">KC01_LOCUS28078</name>
</gene>
<dbReference type="AlphaFoldDB" id="A0AAV2LKH6"/>
<dbReference type="EMBL" id="OZ035845">
    <property type="protein sequence ID" value="CAL1599892.1"/>
    <property type="molecule type" value="Genomic_DNA"/>
</dbReference>
<evidence type="ECO:0000313" key="2">
    <source>
        <dbReference type="EMBL" id="CAL1599892.1"/>
    </source>
</evidence>
<feature type="compositionally biased region" description="Basic and acidic residues" evidence="1">
    <location>
        <begin position="178"/>
        <end position="187"/>
    </location>
</feature>
<keyword evidence="3" id="KW-1185">Reference proteome</keyword>
<reference evidence="2 3" key="1">
    <citation type="submission" date="2024-04" db="EMBL/GenBank/DDBJ databases">
        <authorList>
            <person name="Waldvogel A.-M."/>
            <person name="Schoenle A."/>
        </authorList>
    </citation>
    <scope>NUCLEOTIDE SEQUENCE [LARGE SCALE GENOMIC DNA]</scope>
</reference>
<organism evidence="2 3">
    <name type="scientific">Knipowitschia caucasica</name>
    <name type="common">Caucasian dwarf goby</name>
    <name type="synonym">Pomatoschistus caucasicus</name>
    <dbReference type="NCBI Taxonomy" id="637954"/>
    <lineage>
        <taxon>Eukaryota</taxon>
        <taxon>Metazoa</taxon>
        <taxon>Chordata</taxon>
        <taxon>Craniata</taxon>
        <taxon>Vertebrata</taxon>
        <taxon>Euteleostomi</taxon>
        <taxon>Actinopterygii</taxon>
        <taxon>Neopterygii</taxon>
        <taxon>Teleostei</taxon>
        <taxon>Neoteleostei</taxon>
        <taxon>Acanthomorphata</taxon>
        <taxon>Gobiaria</taxon>
        <taxon>Gobiiformes</taxon>
        <taxon>Gobioidei</taxon>
        <taxon>Gobiidae</taxon>
        <taxon>Gobiinae</taxon>
        <taxon>Knipowitschia</taxon>
    </lineage>
</organism>
<sequence length="223" mass="24926">MACRPWGVAMVMQSALRVHDEMDRGDRNTTKLQSHLHTCSQGIMGKGSGEEWDDKIPGETYPDVVESQPKKSQKEKSKNLASGRHVRNVSELFLLIRGRIISSLHVATVTRKKKLDLHCAYASDSSWLMRVSCEVQIRVSLWCFPGIPHTLILPRKRAVDLQQVEAATPHHATPRLRNGGDRAEHGATSRVTPKQHPWATVVWRPSSGQVAAVVHCSPRTFFG</sequence>
<protein>
    <submittedName>
        <fullName evidence="2">Uncharacterized protein</fullName>
    </submittedName>
</protein>
<name>A0AAV2LKH6_KNICA</name>
<feature type="compositionally biased region" description="Basic and acidic residues" evidence="1">
    <location>
        <begin position="68"/>
        <end position="78"/>
    </location>
</feature>
<evidence type="ECO:0000313" key="3">
    <source>
        <dbReference type="Proteomes" id="UP001497482"/>
    </source>
</evidence>
<accession>A0AAV2LKH6</accession>
<evidence type="ECO:0000256" key="1">
    <source>
        <dbReference type="SAM" id="MobiDB-lite"/>
    </source>
</evidence>
<feature type="region of interest" description="Disordered" evidence="1">
    <location>
        <begin position="40"/>
        <end position="82"/>
    </location>
</feature>
<feature type="region of interest" description="Disordered" evidence="1">
    <location>
        <begin position="168"/>
        <end position="191"/>
    </location>
</feature>
<dbReference type="Proteomes" id="UP001497482">
    <property type="component" value="Chromosome 23"/>
</dbReference>
<proteinExistence type="predicted"/>